<keyword evidence="3 12" id="KW-0240">DNA-directed RNA polymerase</keyword>
<dbReference type="InterPro" id="IPR007081">
    <property type="entry name" value="RNA_pol_Rpb1_5"/>
</dbReference>
<feature type="domain" description="RNA polymerase Rpb1" evidence="10">
    <location>
        <begin position="55"/>
        <end position="249"/>
    </location>
</feature>
<dbReference type="SUPFAM" id="SSF64484">
    <property type="entry name" value="beta and beta-prime subunits of DNA dependent RNA-polymerase"/>
    <property type="match status" value="1"/>
</dbReference>
<evidence type="ECO:0000256" key="2">
    <source>
        <dbReference type="ARBA" id="ARBA00012418"/>
    </source>
</evidence>
<keyword evidence="7" id="KW-0460">Magnesium</keyword>
<dbReference type="EC" id="2.7.7.6" evidence="2"/>
<evidence type="ECO:0000256" key="5">
    <source>
        <dbReference type="ARBA" id="ARBA00022695"/>
    </source>
</evidence>
<evidence type="ECO:0000256" key="3">
    <source>
        <dbReference type="ARBA" id="ARBA00022478"/>
    </source>
</evidence>
<dbReference type="Gene3D" id="1.10.132.30">
    <property type="match status" value="1"/>
</dbReference>
<dbReference type="InterPro" id="IPR007083">
    <property type="entry name" value="RNA_pol_Rpb1_4"/>
</dbReference>
<accession>A0A3B0QCG9</accession>
<evidence type="ECO:0000259" key="10">
    <source>
        <dbReference type="Pfam" id="PF04998"/>
    </source>
</evidence>
<proteinExistence type="predicted"/>
<evidence type="ECO:0000259" key="11">
    <source>
        <dbReference type="Pfam" id="PF05000"/>
    </source>
</evidence>
<dbReference type="InterPro" id="IPR045867">
    <property type="entry name" value="DNA-dir_RpoC_beta_prime"/>
</dbReference>
<dbReference type="Pfam" id="PF04998">
    <property type="entry name" value="RNA_pol_Rpb1_5"/>
    <property type="match status" value="1"/>
</dbReference>
<evidence type="ECO:0000256" key="1">
    <source>
        <dbReference type="ARBA" id="ARBA00004026"/>
    </source>
</evidence>
<evidence type="ECO:0000256" key="6">
    <source>
        <dbReference type="ARBA" id="ARBA00022723"/>
    </source>
</evidence>
<dbReference type="GO" id="GO:0000428">
    <property type="term" value="C:DNA-directed RNA polymerase complex"/>
    <property type="evidence" value="ECO:0007669"/>
    <property type="project" value="UniProtKB-KW"/>
</dbReference>
<keyword evidence="5 12" id="KW-0548">Nucleotidyltransferase</keyword>
<dbReference type="PANTHER" id="PTHR19376:SF54">
    <property type="entry name" value="DNA-DIRECTED RNA POLYMERASE SUBUNIT BETA"/>
    <property type="match status" value="1"/>
</dbReference>
<feature type="domain" description="RNA polymerase Rpb1" evidence="11">
    <location>
        <begin position="1"/>
        <end position="52"/>
    </location>
</feature>
<keyword evidence="8" id="KW-0804">Transcription</keyword>
<sequence length="255" mass="27608">MMTSGARGNASNFTQLAGMRGLMSNNTKVLKADAENDRVVRSTIEIPVKSSFLGGLSSYEFYSSTHGARKGLTDTALNTAKSGYLTRRLVDVAQSIVVREADCGSDFGFVVKAIKDTKTDTIIETLYERIEGRYTNKAIYDNNGELVIAENELITPEIANKIVNDLKLEQVEIRSVLSCHTKNGVCKICYGKDLASNRVVNIGEAVGIVAAQSIGEPGTQLTMRTFHTGGVAGVEDITGGFGRLIELIDAYDNPW</sequence>
<keyword evidence="13" id="KW-1185">Reference proteome</keyword>
<dbReference type="Pfam" id="PF05000">
    <property type="entry name" value="RNA_pol_Rpb1_4"/>
    <property type="match status" value="1"/>
</dbReference>
<evidence type="ECO:0000256" key="9">
    <source>
        <dbReference type="ARBA" id="ARBA00048552"/>
    </source>
</evidence>
<evidence type="ECO:0000313" key="12">
    <source>
        <dbReference type="EMBL" id="SYV97523.1"/>
    </source>
</evidence>
<dbReference type="InterPro" id="IPR038120">
    <property type="entry name" value="Rpb1_funnel_sf"/>
</dbReference>
<evidence type="ECO:0000256" key="4">
    <source>
        <dbReference type="ARBA" id="ARBA00022679"/>
    </source>
</evidence>
<reference evidence="13" key="1">
    <citation type="submission" date="2018-06" db="EMBL/GenBank/DDBJ databases">
        <authorList>
            <consortium name="Pathogen Informatics"/>
        </authorList>
    </citation>
    <scope>NUCLEOTIDE SEQUENCE [LARGE SCALE GENOMIC DNA]</scope>
    <source>
        <strain evidence="13">NCTC10132</strain>
    </source>
</reference>
<dbReference type="GO" id="GO:0046872">
    <property type="term" value="F:metal ion binding"/>
    <property type="evidence" value="ECO:0007669"/>
    <property type="project" value="UniProtKB-KW"/>
</dbReference>
<dbReference type="KEGG" id="medw:NCTC10132_00889"/>
<keyword evidence="6" id="KW-0479">Metal-binding</keyword>
<gene>
    <name evidence="12" type="primary">rpoC_2</name>
    <name evidence="12" type="ORF">NCTC10132_00889</name>
</gene>
<name>A0A3B0QCG9_9BACT</name>
<protein>
    <recommendedName>
        <fullName evidence="2">DNA-directed RNA polymerase</fullName>
        <ecNumber evidence="2">2.7.7.6</ecNumber>
    </recommendedName>
</protein>
<comment type="catalytic activity">
    <reaction evidence="9">
        <text>RNA(n) + a ribonucleoside 5'-triphosphate = RNA(n+1) + diphosphate</text>
        <dbReference type="Rhea" id="RHEA:21248"/>
        <dbReference type="Rhea" id="RHEA-COMP:14527"/>
        <dbReference type="Rhea" id="RHEA-COMP:17342"/>
        <dbReference type="ChEBI" id="CHEBI:33019"/>
        <dbReference type="ChEBI" id="CHEBI:61557"/>
        <dbReference type="ChEBI" id="CHEBI:140395"/>
        <dbReference type="EC" id="2.7.7.6"/>
    </reaction>
</comment>
<dbReference type="GO" id="GO:0003899">
    <property type="term" value="F:DNA-directed RNA polymerase activity"/>
    <property type="evidence" value="ECO:0007669"/>
    <property type="project" value="UniProtKB-EC"/>
</dbReference>
<comment type="function">
    <text evidence="1">DNA-dependent RNA polymerase catalyzes the transcription of DNA into RNA using the four ribonucleoside triphosphates as substrates.</text>
</comment>
<dbReference type="PANTHER" id="PTHR19376">
    <property type="entry name" value="DNA-DIRECTED RNA POLYMERASE"/>
    <property type="match status" value="1"/>
</dbReference>
<evidence type="ECO:0000256" key="7">
    <source>
        <dbReference type="ARBA" id="ARBA00022842"/>
    </source>
</evidence>
<dbReference type="GO" id="GO:0006351">
    <property type="term" value="P:DNA-templated transcription"/>
    <property type="evidence" value="ECO:0007669"/>
    <property type="project" value="InterPro"/>
</dbReference>
<dbReference type="AlphaFoldDB" id="A0A3B0QCG9"/>
<evidence type="ECO:0000313" key="13">
    <source>
        <dbReference type="Proteomes" id="UP000257559"/>
    </source>
</evidence>
<organism evidence="12 13">
    <name type="scientific">Mycoplasmopsis edwardii</name>
    <dbReference type="NCBI Taxonomy" id="53558"/>
    <lineage>
        <taxon>Bacteria</taxon>
        <taxon>Bacillati</taxon>
        <taxon>Mycoplasmatota</taxon>
        <taxon>Mycoplasmoidales</taxon>
        <taxon>Metamycoplasmataceae</taxon>
        <taxon>Mycoplasmopsis</taxon>
    </lineage>
</organism>
<dbReference type="Proteomes" id="UP000257559">
    <property type="component" value="Chromosome"/>
</dbReference>
<dbReference type="GO" id="GO:0003677">
    <property type="term" value="F:DNA binding"/>
    <property type="evidence" value="ECO:0007669"/>
    <property type="project" value="InterPro"/>
</dbReference>
<feature type="non-terminal residue" evidence="12">
    <location>
        <position position="255"/>
    </location>
</feature>
<keyword evidence="4 12" id="KW-0808">Transferase</keyword>
<evidence type="ECO:0000256" key="8">
    <source>
        <dbReference type="ARBA" id="ARBA00023163"/>
    </source>
</evidence>
<dbReference type="EMBL" id="LS991951">
    <property type="protein sequence ID" value="SYV97523.1"/>
    <property type="molecule type" value="Genomic_DNA"/>
</dbReference>